<dbReference type="InterPro" id="IPR036864">
    <property type="entry name" value="Zn2-C6_fun-type_DNA-bd_sf"/>
</dbReference>
<dbReference type="Gene3D" id="4.10.240.10">
    <property type="entry name" value="Zn(2)-C6 fungal-type DNA-binding domain"/>
    <property type="match status" value="1"/>
</dbReference>
<dbReference type="PROSITE" id="PS50048">
    <property type="entry name" value="ZN2_CY6_FUNGAL_2"/>
    <property type="match status" value="1"/>
</dbReference>
<evidence type="ECO:0000313" key="7">
    <source>
        <dbReference type="EMBL" id="KAI1615537.1"/>
    </source>
</evidence>
<dbReference type="GO" id="GO:0008270">
    <property type="term" value="F:zinc ion binding"/>
    <property type="evidence" value="ECO:0007669"/>
    <property type="project" value="InterPro"/>
</dbReference>
<feature type="domain" description="Zn(2)-C6 fungal-type" evidence="6">
    <location>
        <begin position="29"/>
        <end position="59"/>
    </location>
</feature>
<organism evidence="7 8">
    <name type="scientific">Exophiala viscosa</name>
    <dbReference type="NCBI Taxonomy" id="2486360"/>
    <lineage>
        <taxon>Eukaryota</taxon>
        <taxon>Fungi</taxon>
        <taxon>Dikarya</taxon>
        <taxon>Ascomycota</taxon>
        <taxon>Pezizomycotina</taxon>
        <taxon>Eurotiomycetes</taxon>
        <taxon>Chaetothyriomycetidae</taxon>
        <taxon>Chaetothyriales</taxon>
        <taxon>Herpotrichiellaceae</taxon>
        <taxon>Exophiala</taxon>
    </lineage>
</organism>
<dbReference type="AlphaFoldDB" id="A0AAN6E1I8"/>
<evidence type="ECO:0000259" key="6">
    <source>
        <dbReference type="PROSITE" id="PS50048"/>
    </source>
</evidence>
<keyword evidence="4" id="KW-0539">Nucleus</keyword>
<evidence type="ECO:0000313" key="8">
    <source>
        <dbReference type="Proteomes" id="UP001203852"/>
    </source>
</evidence>
<reference evidence="7" key="1">
    <citation type="journal article" date="2022" name="bioRxiv">
        <title>Deciphering the potential niche of two novel black yeast fungi from a biological soil crust based on their genomes, phenotypes, and melanin regulation.</title>
        <authorList>
            <consortium name="DOE Joint Genome Institute"/>
            <person name="Carr E.C."/>
            <person name="Barton Q."/>
            <person name="Grambo S."/>
            <person name="Sullivan M."/>
            <person name="Renfro C.M."/>
            <person name="Kuo A."/>
            <person name="Pangilinan J."/>
            <person name="Lipzen A."/>
            <person name="Keymanesh K."/>
            <person name="Savage E."/>
            <person name="Barry K."/>
            <person name="Grigoriev I.V."/>
            <person name="Riekhof W.R."/>
            <person name="Harris S.S."/>
        </authorList>
    </citation>
    <scope>NUCLEOTIDE SEQUENCE</scope>
    <source>
        <strain evidence="7">JF 03-4F</strain>
    </source>
</reference>
<dbReference type="Proteomes" id="UP001203852">
    <property type="component" value="Unassembled WGS sequence"/>
</dbReference>
<keyword evidence="1" id="KW-0805">Transcription regulation</keyword>
<dbReference type="PANTHER" id="PTHR47784">
    <property type="entry name" value="STEROL UPTAKE CONTROL PROTEIN 2"/>
    <property type="match status" value="1"/>
</dbReference>
<name>A0AAN6E1I8_9EURO</name>
<evidence type="ECO:0000256" key="2">
    <source>
        <dbReference type="ARBA" id="ARBA00023125"/>
    </source>
</evidence>
<sequence>MELHNLISLENSCYDRKIAKRPHRKVRSGCIECKSRKVKCDEAEPRCSMCRRYNKSCVFTRPSNVSSSAKTSQTPPAYEDEVPRDLSDRTTDLEVQDLELLHHWTTSAYKGFGDKPGDEVPWQLEMPQIACEQPFLMRGILAMSALHLSCCRPTQKQKWLVRAVYHQNRALPSYRYIVNDFQSKMTEQNCHAVIGFASLTSAYAFQDPDPPNPDRSPGKSSPISFPEWLYLLRGARQILDVGRDWISRGPMAFQIRVVNHPIDLSCNPRDSHMAVLATLFDRKRRDPSLYKLSDREIEAYQLTLRLLRESSAMPFLPCKTLGVKLSMFRWVEKAPQAYLDLLAEGKPEALVLLAHLCLLLKEGSRSYWYMEGAAERLMAIICDALPATWRPWIAWPVEVVNGTILSP</sequence>
<protein>
    <recommendedName>
        <fullName evidence="6">Zn(2)-C6 fungal-type domain-containing protein</fullName>
    </recommendedName>
</protein>
<proteinExistence type="predicted"/>
<keyword evidence="3" id="KW-0804">Transcription</keyword>
<evidence type="ECO:0000256" key="4">
    <source>
        <dbReference type="ARBA" id="ARBA00023242"/>
    </source>
</evidence>
<evidence type="ECO:0000256" key="1">
    <source>
        <dbReference type="ARBA" id="ARBA00023015"/>
    </source>
</evidence>
<feature type="compositionally biased region" description="Polar residues" evidence="5">
    <location>
        <begin position="62"/>
        <end position="75"/>
    </location>
</feature>
<feature type="region of interest" description="Disordered" evidence="5">
    <location>
        <begin position="62"/>
        <end position="86"/>
    </location>
</feature>
<evidence type="ECO:0000256" key="3">
    <source>
        <dbReference type="ARBA" id="ARBA00023163"/>
    </source>
</evidence>
<dbReference type="PANTHER" id="PTHR47784:SF5">
    <property type="entry name" value="STEROL UPTAKE CONTROL PROTEIN 2"/>
    <property type="match status" value="1"/>
</dbReference>
<accession>A0AAN6E1I8</accession>
<dbReference type="SMART" id="SM00066">
    <property type="entry name" value="GAL4"/>
    <property type="match status" value="1"/>
</dbReference>
<dbReference type="Pfam" id="PF00172">
    <property type="entry name" value="Zn_clus"/>
    <property type="match status" value="1"/>
</dbReference>
<dbReference type="EMBL" id="MU404352">
    <property type="protein sequence ID" value="KAI1615537.1"/>
    <property type="molecule type" value="Genomic_DNA"/>
</dbReference>
<keyword evidence="8" id="KW-1185">Reference proteome</keyword>
<dbReference type="GO" id="GO:0001228">
    <property type="term" value="F:DNA-binding transcription activator activity, RNA polymerase II-specific"/>
    <property type="evidence" value="ECO:0007669"/>
    <property type="project" value="TreeGrafter"/>
</dbReference>
<dbReference type="CDD" id="cd00067">
    <property type="entry name" value="GAL4"/>
    <property type="match status" value="1"/>
</dbReference>
<dbReference type="SUPFAM" id="SSF57701">
    <property type="entry name" value="Zn2/Cys6 DNA-binding domain"/>
    <property type="match status" value="1"/>
</dbReference>
<dbReference type="InterPro" id="IPR053157">
    <property type="entry name" value="Sterol_Uptake_Regulator"/>
</dbReference>
<dbReference type="PROSITE" id="PS00463">
    <property type="entry name" value="ZN2_CY6_FUNGAL_1"/>
    <property type="match status" value="1"/>
</dbReference>
<comment type="caution">
    <text evidence="7">The sequence shown here is derived from an EMBL/GenBank/DDBJ whole genome shotgun (WGS) entry which is preliminary data.</text>
</comment>
<dbReference type="InterPro" id="IPR001138">
    <property type="entry name" value="Zn2Cys6_DnaBD"/>
</dbReference>
<evidence type="ECO:0000256" key="5">
    <source>
        <dbReference type="SAM" id="MobiDB-lite"/>
    </source>
</evidence>
<gene>
    <name evidence="7" type="ORF">EDD36DRAFT_191189</name>
</gene>
<keyword evidence="2" id="KW-0238">DNA-binding</keyword>
<dbReference type="GO" id="GO:0003677">
    <property type="term" value="F:DNA binding"/>
    <property type="evidence" value="ECO:0007669"/>
    <property type="project" value="UniProtKB-KW"/>
</dbReference>